<accession>A0A081N1B7</accession>
<name>A0A081N1B7_9GAMM</name>
<dbReference type="InterPro" id="IPR002686">
    <property type="entry name" value="Transposase_17"/>
</dbReference>
<dbReference type="Pfam" id="PF01797">
    <property type="entry name" value="Y1_Tnp"/>
    <property type="match status" value="1"/>
</dbReference>
<feature type="domain" description="Transposase IS200-like" evidence="2">
    <location>
        <begin position="9"/>
        <end position="124"/>
    </location>
</feature>
<dbReference type="Gene3D" id="3.30.70.1290">
    <property type="entry name" value="Transposase IS200-like"/>
    <property type="match status" value="1"/>
</dbReference>
<gene>
    <name evidence="3" type="ORF">GZ78_27830</name>
</gene>
<dbReference type="PANTHER" id="PTHR34322:SF2">
    <property type="entry name" value="TRANSPOSASE IS200-LIKE DOMAIN-CONTAINING PROTEIN"/>
    <property type="match status" value="1"/>
</dbReference>
<reference evidence="3 4" key="1">
    <citation type="submission" date="2014-06" db="EMBL/GenBank/DDBJ databases">
        <title>Whole Genome Sequences of Three Symbiotic Endozoicomonas Bacteria.</title>
        <authorList>
            <person name="Neave M.J."/>
            <person name="Apprill A."/>
            <person name="Voolstra C.R."/>
        </authorList>
    </citation>
    <scope>NUCLEOTIDE SEQUENCE [LARGE SCALE GENOMIC DNA]</scope>
    <source>
        <strain evidence="3 4">DSM 25634</strain>
    </source>
</reference>
<proteinExistence type="predicted"/>
<dbReference type="AlphaFoldDB" id="A0A081N1B7"/>
<evidence type="ECO:0000313" key="3">
    <source>
        <dbReference type="EMBL" id="KEQ12240.1"/>
    </source>
</evidence>
<evidence type="ECO:0000259" key="2">
    <source>
        <dbReference type="SMART" id="SM01321"/>
    </source>
</evidence>
<dbReference type="OrthoDB" id="9814067at2"/>
<dbReference type="eggNOG" id="COG1943">
    <property type="taxonomic scope" value="Bacteria"/>
</dbReference>
<feature type="region of interest" description="Disordered" evidence="1">
    <location>
        <begin position="216"/>
        <end position="237"/>
    </location>
</feature>
<protein>
    <submittedName>
        <fullName evidence="3">Transposase</fullName>
    </submittedName>
</protein>
<dbReference type="GO" id="GO:0006313">
    <property type="term" value="P:DNA transposition"/>
    <property type="evidence" value="ECO:0007669"/>
    <property type="project" value="InterPro"/>
</dbReference>
<dbReference type="GO" id="GO:0003677">
    <property type="term" value="F:DNA binding"/>
    <property type="evidence" value="ECO:0007669"/>
    <property type="project" value="InterPro"/>
</dbReference>
<dbReference type="GO" id="GO:0004803">
    <property type="term" value="F:transposase activity"/>
    <property type="evidence" value="ECO:0007669"/>
    <property type="project" value="InterPro"/>
</dbReference>
<sequence>MPRQARINLVGIPQHIVQKGHNRLPCFFDDEDYEFYLKSLRAASDQYQVEVHAYVLLPNAIQIIATPRIDKGVSSMMQSLGRRYVQYVNHRYKRSGTLWEGRFKSSLIDSENFLLTCYRYLELRPLHLGLVDELSEYRWSSYHHHCGNEVCSLIQDHRLYLQQGENREERCNAYSESFRYRFDRRLLNYVAETVNMGQVLGGDAFKEKIEKVANHRVRPLKRGRPRKKKAELEEESS</sequence>
<dbReference type="EMBL" id="JOKH01000010">
    <property type="protein sequence ID" value="KEQ12240.1"/>
    <property type="molecule type" value="Genomic_DNA"/>
</dbReference>
<dbReference type="Proteomes" id="UP000028073">
    <property type="component" value="Unassembled WGS sequence"/>
</dbReference>
<evidence type="ECO:0000256" key="1">
    <source>
        <dbReference type="SAM" id="MobiDB-lite"/>
    </source>
</evidence>
<comment type="caution">
    <text evidence="3">The sequence shown here is derived from an EMBL/GenBank/DDBJ whole genome shotgun (WGS) entry which is preliminary data.</text>
</comment>
<dbReference type="SMART" id="SM01321">
    <property type="entry name" value="Y1_Tnp"/>
    <property type="match status" value="1"/>
</dbReference>
<keyword evidence="4" id="KW-1185">Reference proteome</keyword>
<dbReference type="InterPro" id="IPR036515">
    <property type="entry name" value="Transposase_17_sf"/>
</dbReference>
<dbReference type="RefSeq" id="WP_034842777.1">
    <property type="nucleotide sequence ID" value="NZ_JOKH01000010.1"/>
</dbReference>
<dbReference type="SUPFAM" id="SSF143422">
    <property type="entry name" value="Transposase IS200-like"/>
    <property type="match status" value="1"/>
</dbReference>
<evidence type="ECO:0000313" key="4">
    <source>
        <dbReference type="Proteomes" id="UP000028073"/>
    </source>
</evidence>
<dbReference type="PANTHER" id="PTHR34322">
    <property type="entry name" value="TRANSPOSASE, Y1_TNP DOMAIN-CONTAINING"/>
    <property type="match status" value="1"/>
</dbReference>
<organism evidence="3 4">
    <name type="scientific">Endozoicomonas numazuensis</name>
    <dbReference type="NCBI Taxonomy" id="1137799"/>
    <lineage>
        <taxon>Bacteria</taxon>
        <taxon>Pseudomonadati</taxon>
        <taxon>Pseudomonadota</taxon>
        <taxon>Gammaproteobacteria</taxon>
        <taxon>Oceanospirillales</taxon>
        <taxon>Endozoicomonadaceae</taxon>
        <taxon>Endozoicomonas</taxon>
    </lineage>
</organism>
<feature type="compositionally biased region" description="Basic residues" evidence="1">
    <location>
        <begin position="216"/>
        <end position="229"/>
    </location>
</feature>